<dbReference type="Proteomes" id="UP000009168">
    <property type="component" value="Unassembled WGS sequence"/>
</dbReference>
<dbReference type="AlphaFoldDB" id="I7MJ03"/>
<reference evidence="2" key="1">
    <citation type="journal article" date="2006" name="PLoS Biol.">
        <title>Macronuclear genome sequence of the ciliate Tetrahymena thermophila, a model eukaryote.</title>
        <authorList>
            <person name="Eisen J.A."/>
            <person name="Coyne R.S."/>
            <person name="Wu M."/>
            <person name="Wu D."/>
            <person name="Thiagarajan M."/>
            <person name="Wortman J.R."/>
            <person name="Badger J.H."/>
            <person name="Ren Q."/>
            <person name="Amedeo P."/>
            <person name="Jones K.M."/>
            <person name="Tallon L.J."/>
            <person name="Delcher A.L."/>
            <person name="Salzberg S.L."/>
            <person name="Silva J.C."/>
            <person name="Haas B.J."/>
            <person name="Majoros W.H."/>
            <person name="Farzad M."/>
            <person name="Carlton J.M."/>
            <person name="Smith R.K. Jr."/>
            <person name="Garg J."/>
            <person name="Pearlman R.E."/>
            <person name="Karrer K.M."/>
            <person name="Sun L."/>
            <person name="Manning G."/>
            <person name="Elde N.C."/>
            <person name="Turkewitz A.P."/>
            <person name="Asai D.J."/>
            <person name="Wilkes D.E."/>
            <person name="Wang Y."/>
            <person name="Cai H."/>
            <person name="Collins K."/>
            <person name="Stewart B.A."/>
            <person name="Lee S.R."/>
            <person name="Wilamowska K."/>
            <person name="Weinberg Z."/>
            <person name="Ruzzo W.L."/>
            <person name="Wloga D."/>
            <person name="Gaertig J."/>
            <person name="Frankel J."/>
            <person name="Tsao C.-C."/>
            <person name="Gorovsky M.A."/>
            <person name="Keeling P.J."/>
            <person name="Waller R.F."/>
            <person name="Patron N.J."/>
            <person name="Cherry J.M."/>
            <person name="Stover N.A."/>
            <person name="Krieger C.J."/>
            <person name="del Toro C."/>
            <person name="Ryder H.F."/>
            <person name="Williamson S.C."/>
            <person name="Barbeau R.A."/>
            <person name="Hamilton E.P."/>
            <person name="Orias E."/>
        </authorList>
    </citation>
    <scope>NUCLEOTIDE SEQUENCE [LARGE SCALE GENOMIC DNA]</scope>
    <source>
        <strain evidence="2">SB210</strain>
    </source>
</reference>
<dbReference type="SUPFAM" id="SSF50978">
    <property type="entry name" value="WD40 repeat-like"/>
    <property type="match status" value="1"/>
</dbReference>
<gene>
    <name evidence="1" type="ORF">TTHERM_00268230</name>
</gene>
<evidence type="ECO:0000313" key="1">
    <source>
        <dbReference type="EMBL" id="EAR95712.2"/>
    </source>
</evidence>
<proteinExistence type="predicted"/>
<dbReference type="EMBL" id="GG662703">
    <property type="protein sequence ID" value="EAR95712.2"/>
    <property type="molecule type" value="Genomic_DNA"/>
</dbReference>
<sequence>MIVDKFIFNQGFPKQKFCNSVVVLSPPKNLEYLIAYSVDTIYVYKYDYFQPQSFFKLDQIYQLQNGNGMNPITIALIYAKGQQIYVSYAKGINIFLLDYSQNFKQLNSQQDYTSNEYQMIFFNILYEYNRVIMTLKDGTVSLFDLQLSLIRKGQMKDYFMTAAWNIKDDLFVGLVYPQDLDNQNNLPSRIIFWDGALNKFEQSIQTLDFLFLYYINQSFSYSEFYQLNPEDKNDTQVVYTSHWDSNLEFYIMHDQLSDELLVGNLKNNAQINQNFKNFNKLIEFQKDELLQQVFFAKQEAYIVIHTNQQFFVQSICNWSIIYEHNQSPFVQIVQSDKNDGIIAGFTQQSQIIVWNLYKDIKQTYQAKSNDLQQILYLQDLILVTLQSKGSFIICDFNQKADIQLECVESIGFNDSQITQLKMDYQLRYIFSLSMDKIVIQNINQDLFSSLINQIMNIDQYFKMLIDEMNQRLFLRSLKQIIAYTYQGLLIQQITESQNENLIIDFLLGDNVFLYYTEEGIYIFDRYSLILLAIQNTDATILQIIIMENLNEIAYITNQRNIGSVHLYSFETFTSTRSKIQILSQRASYMYYDEQNMYLITVNEVGDITIWEMSPSSQLTSYKQYLTNKSLKLNISYINIVLDNQNNYFLSYNDNALVLWEYSHYITKSGEYETLPIKFQIPHIYDSDKNSLLIFDENQNLFMYGNNQYQYIKEFQTDLRGIFKLNGLATQSSNEYYFAYDFYNSYILNDSFNIINTKQNTFTSLCRLYNKLVINNI</sequence>
<dbReference type="InterPro" id="IPR036322">
    <property type="entry name" value="WD40_repeat_dom_sf"/>
</dbReference>
<evidence type="ECO:0000313" key="2">
    <source>
        <dbReference type="Proteomes" id="UP000009168"/>
    </source>
</evidence>
<protein>
    <submittedName>
        <fullName evidence="1">Uncharacterized protein</fullName>
    </submittedName>
</protein>
<dbReference type="InParanoid" id="I7MJ03"/>
<accession>I7MJ03</accession>
<dbReference type="GeneID" id="7846343"/>
<dbReference type="SUPFAM" id="SSF69322">
    <property type="entry name" value="Tricorn protease domain 2"/>
    <property type="match status" value="1"/>
</dbReference>
<dbReference type="RefSeq" id="XP_001015957.2">
    <property type="nucleotide sequence ID" value="XM_001015957.2"/>
</dbReference>
<name>I7MJ03_TETTS</name>
<organism evidence="1 2">
    <name type="scientific">Tetrahymena thermophila (strain SB210)</name>
    <dbReference type="NCBI Taxonomy" id="312017"/>
    <lineage>
        <taxon>Eukaryota</taxon>
        <taxon>Sar</taxon>
        <taxon>Alveolata</taxon>
        <taxon>Ciliophora</taxon>
        <taxon>Intramacronucleata</taxon>
        <taxon>Oligohymenophorea</taxon>
        <taxon>Hymenostomatida</taxon>
        <taxon>Tetrahymenina</taxon>
        <taxon>Tetrahymenidae</taxon>
        <taxon>Tetrahymena</taxon>
    </lineage>
</organism>
<keyword evidence="2" id="KW-1185">Reference proteome</keyword>
<dbReference type="KEGG" id="tet:TTHERM_00268230"/>